<sequence length="199" mass="23786">MNFSGVYKKFILLQHFFRAVNWKTKYNIAFKGLSEGEHKFEFQVDGRFFEHFEGSLVDNGEAEIKVTLEKRSAFLKLHIKIKGWVELVCDRCLDNYQQKIKHKTEIFVKFGEQEFEDGENVIWVLPEEHHISLAQIFYEYIMLSIPLRHVHPKNDDGKRECNKEMLKKLKDYMSFPAEEEEQQQIDPRWEALRKLGNNN</sequence>
<name>A0A6I6JZ51_9BACT</name>
<gene>
    <name evidence="1" type="ORF">GM418_12410</name>
</gene>
<evidence type="ECO:0000313" key="2">
    <source>
        <dbReference type="Proteomes" id="UP000428260"/>
    </source>
</evidence>
<evidence type="ECO:0000313" key="1">
    <source>
        <dbReference type="EMBL" id="QGY44433.1"/>
    </source>
</evidence>
<keyword evidence="2" id="KW-1185">Reference proteome</keyword>
<proteinExistence type="predicted"/>
<dbReference type="InterPro" id="IPR003772">
    <property type="entry name" value="YceD"/>
</dbReference>
<dbReference type="Pfam" id="PF02620">
    <property type="entry name" value="YceD"/>
    <property type="match status" value="1"/>
</dbReference>
<dbReference type="KEGG" id="mcos:GM418_12410"/>
<reference evidence="1 2" key="1">
    <citation type="submission" date="2019-11" db="EMBL/GenBank/DDBJ databases">
        <authorList>
            <person name="Zheng R.K."/>
            <person name="Sun C.M."/>
        </authorList>
    </citation>
    <scope>NUCLEOTIDE SEQUENCE [LARGE SCALE GENOMIC DNA]</scope>
    <source>
        <strain evidence="1 2">WC007</strain>
    </source>
</reference>
<protein>
    <submittedName>
        <fullName evidence="1">DUF177 domain-containing protein</fullName>
    </submittedName>
</protein>
<accession>A0A6I6JZ51</accession>
<organism evidence="1 2">
    <name type="scientific">Maribellus comscasis</name>
    <dbReference type="NCBI Taxonomy" id="2681766"/>
    <lineage>
        <taxon>Bacteria</taxon>
        <taxon>Pseudomonadati</taxon>
        <taxon>Bacteroidota</taxon>
        <taxon>Bacteroidia</taxon>
        <taxon>Marinilabiliales</taxon>
        <taxon>Prolixibacteraceae</taxon>
        <taxon>Maribellus</taxon>
    </lineage>
</organism>
<dbReference type="AlphaFoldDB" id="A0A6I6JZ51"/>
<dbReference type="EMBL" id="CP046401">
    <property type="protein sequence ID" value="QGY44433.1"/>
    <property type="molecule type" value="Genomic_DNA"/>
</dbReference>
<dbReference type="Proteomes" id="UP000428260">
    <property type="component" value="Chromosome"/>
</dbReference>